<feature type="binding site" evidence="12">
    <location>
        <position position="128"/>
    </location>
    <ligand>
        <name>FMN</name>
        <dbReference type="ChEBI" id="CHEBI:58210"/>
    </ligand>
</feature>
<keyword evidence="7" id="KW-0520">NAD</keyword>
<dbReference type="EMBL" id="CP014503">
    <property type="protein sequence ID" value="ANB14617.1"/>
    <property type="molecule type" value="Genomic_DNA"/>
</dbReference>
<dbReference type="InterPro" id="IPR018517">
    <property type="entry name" value="tRNA_hU_synthase_CS"/>
</dbReference>
<dbReference type="GeneID" id="30034110"/>
<comment type="cofactor">
    <cofactor evidence="1 10 12">
        <name>FMN</name>
        <dbReference type="ChEBI" id="CHEBI:58210"/>
    </cofactor>
</comment>
<dbReference type="Pfam" id="PF01207">
    <property type="entry name" value="Dus"/>
    <property type="match status" value="1"/>
</dbReference>
<evidence type="ECO:0000256" key="1">
    <source>
        <dbReference type="ARBA" id="ARBA00001917"/>
    </source>
</evidence>
<evidence type="ECO:0000256" key="2">
    <source>
        <dbReference type="ARBA" id="ARBA00022630"/>
    </source>
</evidence>
<accession>A0A161HM33</accession>
<evidence type="ECO:0000313" key="14">
    <source>
        <dbReference type="EMBL" id="ANB14617.1"/>
    </source>
</evidence>
<evidence type="ECO:0000259" key="13">
    <source>
        <dbReference type="Pfam" id="PF01207"/>
    </source>
</evidence>
<keyword evidence="6 10" id="KW-0560">Oxidoreductase</keyword>
<comment type="catalytic activity">
    <reaction evidence="9">
        <text>a 5,6-dihydrouridine in mRNA + NADP(+) = a uridine in mRNA + NADPH + H(+)</text>
        <dbReference type="Rhea" id="RHEA:69855"/>
        <dbReference type="Rhea" id="RHEA-COMP:14658"/>
        <dbReference type="Rhea" id="RHEA-COMP:17789"/>
        <dbReference type="ChEBI" id="CHEBI:15378"/>
        <dbReference type="ChEBI" id="CHEBI:57783"/>
        <dbReference type="ChEBI" id="CHEBI:58349"/>
        <dbReference type="ChEBI" id="CHEBI:65315"/>
        <dbReference type="ChEBI" id="CHEBI:74443"/>
    </reaction>
    <physiologicalReaction direction="right-to-left" evidence="9">
        <dbReference type="Rhea" id="RHEA:69857"/>
    </physiologicalReaction>
</comment>
<dbReference type="GO" id="GO:0102267">
    <property type="term" value="F:tRNA-dihydrouridine20b synthase activity"/>
    <property type="evidence" value="ECO:0007669"/>
    <property type="project" value="EnsemblFungi"/>
</dbReference>
<organism evidence="14 15">
    <name type="scientific">Sugiyamaella lignohabitans</name>
    <dbReference type="NCBI Taxonomy" id="796027"/>
    <lineage>
        <taxon>Eukaryota</taxon>
        <taxon>Fungi</taxon>
        <taxon>Dikarya</taxon>
        <taxon>Ascomycota</taxon>
        <taxon>Saccharomycotina</taxon>
        <taxon>Dipodascomycetes</taxon>
        <taxon>Dipodascales</taxon>
        <taxon>Trichomonascaceae</taxon>
        <taxon>Sugiyamaella</taxon>
    </lineage>
</organism>
<keyword evidence="5 10" id="KW-0819">tRNA processing</keyword>
<evidence type="ECO:0000256" key="4">
    <source>
        <dbReference type="ARBA" id="ARBA00022664"/>
    </source>
</evidence>
<dbReference type="PANTHER" id="PTHR11082:SF31">
    <property type="entry name" value="TRNA-DIHYDROURIDINE(20A_20B) SYNTHASE [NAD(P)+]-LIKE"/>
    <property type="match status" value="1"/>
</dbReference>
<dbReference type="GO" id="GO:0102266">
    <property type="term" value="F:tRNA-dihydrouridine20a synthase activity"/>
    <property type="evidence" value="ECO:0007669"/>
    <property type="project" value="EnsemblFungi"/>
</dbReference>
<sequence length="308" mass="34635">MMLAREFVRNQNARITDFSTNEADTPLIVQFGANNEVDLARAAKMIMPYTDGIGLNCGCPIKEQVREGIGAALMTDPERVASMVRAVKATCGPEFCVEVKIRIHSDLQETVRFARLVEDAGADYITVHGRRKTQRSSEPANWEAIKLIKESVKCPVVANGDAFTMDDVNKIVELTGVDGVMSARGILANPALFSGYNKTPWGAIELFWDYVTSYGLPFRLTQHHFSEMVELEFTRKQKRSLNESNNLPELLDWFDARFDLKRRGEPGFGERVEFPWKSTYHERELDNELNENASLNLASDLASVHLAS</sequence>
<dbReference type="GO" id="GO:0006397">
    <property type="term" value="P:mRNA processing"/>
    <property type="evidence" value="ECO:0007669"/>
    <property type="project" value="UniProtKB-KW"/>
</dbReference>
<gene>
    <name evidence="14" type="primary">DUS4</name>
    <name evidence="14" type="ORF">AWJ20_2222</name>
</gene>
<evidence type="ECO:0000256" key="5">
    <source>
        <dbReference type="ARBA" id="ARBA00022694"/>
    </source>
</evidence>
<comment type="similarity">
    <text evidence="10">Belongs to the dus family.</text>
</comment>
<dbReference type="GO" id="GO:0050660">
    <property type="term" value="F:flavin adenine dinucleotide binding"/>
    <property type="evidence" value="ECO:0007669"/>
    <property type="project" value="InterPro"/>
</dbReference>
<dbReference type="EC" id="1.3.1.-" evidence="10"/>
<evidence type="ECO:0000256" key="3">
    <source>
        <dbReference type="ARBA" id="ARBA00022643"/>
    </source>
</evidence>
<dbReference type="KEGG" id="slb:AWJ20_2222"/>
<proteinExistence type="inferred from homology"/>
<evidence type="ECO:0000256" key="6">
    <source>
        <dbReference type="ARBA" id="ARBA00023002"/>
    </source>
</evidence>
<evidence type="ECO:0000256" key="11">
    <source>
        <dbReference type="PIRSR" id="PIRSR006621-1"/>
    </source>
</evidence>
<dbReference type="PROSITE" id="PS01136">
    <property type="entry name" value="UPF0034"/>
    <property type="match status" value="1"/>
</dbReference>
<dbReference type="Proteomes" id="UP000189580">
    <property type="component" value="Chromosome b"/>
</dbReference>
<feature type="binding site" evidence="12">
    <location>
        <begin position="183"/>
        <end position="184"/>
    </location>
    <ligand>
        <name>FMN</name>
        <dbReference type="ChEBI" id="CHEBI:58210"/>
    </ligand>
</feature>
<dbReference type="RefSeq" id="XP_018737094.1">
    <property type="nucleotide sequence ID" value="XM_018879152.1"/>
</dbReference>
<feature type="binding site" evidence="12">
    <location>
        <position position="30"/>
    </location>
    <ligand>
        <name>FMN</name>
        <dbReference type="ChEBI" id="CHEBI:58210"/>
    </ligand>
</feature>
<dbReference type="InterPro" id="IPR001269">
    <property type="entry name" value="DUS_fam"/>
</dbReference>
<evidence type="ECO:0000256" key="9">
    <source>
        <dbReference type="ARBA" id="ARBA00049447"/>
    </source>
</evidence>
<dbReference type="Gene3D" id="3.20.20.70">
    <property type="entry name" value="Aldolase class I"/>
    <property type="match status" value="1"/>
</dbReference>
<evidence type="ECO:0000256" key="10">
    <source>
        <dbReference type="PIRNR" id="PIRNR006621"/>
    </source>
</evidence>
<keyword evidence="15" id="KW-1185">Reference proteome</keyword>
<dbReference type="InterPro" id="IPR035587">
    <property type="entry name" value="DUS-like_FMN-bd"/>
</dbReference>
<feature type="domain" description="DUS-like FMN-binding" evidence="13">
    <location>
        <begin position="1"/>
        <end position="265"/>
    </location>
</feature>
<evidence type="ECO:0000256" key="12">
    <source>
        <dbReference type="PIRSR" id="PIRSR006621-2"/>
    </source>
</evidence>
<evidence type="ECO:0000256" key="8">
    <source>
        <dbReference type="ARBA" id="ARBA00048342"/>
    </source>
</evidence>
<comment type="catalytic activity">
    <reaction evidence="8">
        <text>a 5,6-dihydrouridine in mRNA + NAD(+) = a uridine in mRNA + NADH + H(+)</text>
        <dbReference type="Rhea" id="RHEA:69851"/>
        <dbReference type="Rhea" id="RHEA-COMP:14658"/>
        <dbReference type="Rhea" id="RHEA-COMP:17789"/>
        <dbReference type="ChEBI" id="CHEBI:15378"/>
        <dbReference type="ChEBI" id="CHEBI:57540"/>
        <dbReference type="ChEBI" id="CHEBI:57945"/>
        <dbReference type="ChEBI" id="CHEBI:65315"/>
        <dbReference type="ChEBI" id="CHEBI:74443"/>
    </reaction>
    <physiologicalReaction direction="right-to-left" evidence="8">
        <dbReference type="Rhea" id="RHEA:69853"/>
    </physiologicalReaction>
</comment>
<dbReference type="GO" id="GO:0106414">
    <property type="term" value="F:mRNA dihydrouridine synthase activity"/>
    <property type="evidence" value="ECO:0007669"/>
    <property type="project" value="RHEA"/>
</dbReference>
<dbReference type="CDD" id="cd02801">
    <property type="entry name" value="DUS_like_FMN"/>
    <property type="match status" value="1"/>
</dbReference>
<reference evidence="14 15" key="1">
    <citation type="submission" date="2016-02" db="EMBL/GenBank/DDBJ databases">
        <title>Complete genome sequence and transcriptome regulation of the pentose utilising yeast Sugiyamaella lignohabitans.</title>
        <authorList>
            <person name="Bellasio M."/>
            <person name="Peymann A."/>
            <person name="Valli M."/>
            <person name="Sipitzky M."/>
            <person name="Graf A."/>
            <person name="Sauer M."/>
            <person name="Marx H."/>
            <person name="Mattanovich D."/>
        </authorList>
    </citation>
    <scope>NUCLEOTIDE SEQUENCE [LARGE SCALE GENOMIC DNA]</scope>
    <source>
        <strain evidence="14 15">CBS 10342</strain>
    </source>
</reference>
<name>A0A161HM33_9ASCO</name>
<feature type="active site" description="Proton donor" evidence="11">
    <location>
        <position position="59"/>
    </location>
</feature>
<evidence type="ECO:0000313" key="15">
    <source>
        <dbReference type="Proteomes" id="UP000189580"/>
    </source>
</evidence>
<keyword evidence="12" id="KW-0547">Nucleotide-binding</keyword>
<keyword evidence="3 10" id="KW-0288">FMN</keyword>
<keyword evidence="4" id="KW-0507">mRNA processing</keyword>
<evidence type="ECO:0000256" key="7">
    <source>
        <dbReference type="ARBA" id="ARBA00023027"/>
    </source>
</evidence>
<comment type="function">
    <text evidence="10">Catalyzes the synthesis of dihydrouridine, a modified base found in the D-loop of most tRNAs.</text>
</comment>
<keyword evidence="2 10" id="KW-0285">Flavoprotein</keyword>
<dbReference type="PANTHER" id="PTHR11082">
    <property type="entry name" value="TRNA-DIHYDROURIDINE SYNTHASE"/>
    <property type="match status" value="1"/>
</dbReference>
<dbReference type="AlphaFoldDB" id="A0A161HM33"/>
<protein>
    <recommendedName>
        <fullName evidence="10">tRNA-dihydrouridine synthase</fullName>
        <ecNumber evidence="10">1.3.1.-</ecNumber>
    </recommendedName>
</protein>
<dbReference type="OrthoDB" id="9977870at2759"/>
<dbReference type="SUPFAM" id="SSF51395">
    <property type="entry name" value="FMN-linked oxidoreductases"/>
    <property type="match status" value="1"/>
</dbReference>
<dbReference type="InterPro" id="IPR013785">
    <property type="entry name" value="Aldolase_TIM"/>
</dbReference>
<dbReference type="PIRSF" id="PIRSF006621">
    <property type="entry name" value="Dus"/>
    <property type="match status" value="1"/>
</dbReference>